<dbReference type="FunFam" id="1.20.1640.10:FF:000029">
    <property type="entry name" value="Putative Patched sphingolipid transporter"/>
    <property type="match status" value="1"/>
</dbReference>
<keyword evidence="11" id="KW-1015">Disulfide bond</keyword>
<evidence type="ECO:0000256" key="12">
    <source>
        <dbReference type="ARBA" id="ARBA00023166"/>
    </source>
</evidence>
<feature type="signal peptide" evidence="16">
    <location>
        <begin position="1"/>
        <end position="21"/>
    </location>
</feature>
<feature type="transmembrane region" description="Helical" evidence="15">
    <location>
        <begin position="1148"/>
        <end position="1177"/>
    </location>
</feature>
<dbReference type="Pfam" id="PF22314">
    <property type="entry name" value="NPC1_MLD"/>
    <property type="match status" value="1"/>
</dbReference>
<keyword evidence="5 15" id="KW-0812">Transmembrane</keyword>
<dbReference type="SUPFAM" id="SSF82866">
    <property type="entry name" value="Multidrug efflux transporter AcrB transmembrane domain"/>
    <property type="match status" value="2"/>
</dbReference>
<evidence type="ECO:0000256" key="10">
    <source>
        <dbReference type="ARBA" id="ARBA00023136"/>
    </source>
</evidence>
<feature type="transmembrane region" description="Helical" evidence="15">
    <location>
        <begin position="1085"/>
        <end position="1108"/>
    </location>
</feature>
<keyword evidence="10 15" id="KW-0472">Membrane</keyword>
<dbReference type="STRING" id="44941.A0A397VAQ4"/>
<feature type="transmembrane region" description="Helical" evidence="15">
    <location>
        <begin position="578"/>
        <end position="599"/>
    </location>
</feature>
<dbReference type="GO" id="GO:0008203">
    <property type="term" value="P:cholesterol metabolic process"/>
    <property type="evidence" value="ECO:0007669"/>
    <property type="project" value="UniProtKB-KW"/>
</dbReference>
<keyword evidence="12" id="KW-1207">Sterol metabolism</keyword>
<dbReference type="AlphaFoldDB" id="A0A397VAQ4"/>
<feature type="transmembrane region" description="Helical" evidence="15">
    <location>
        <begin position="719"/>
        <end position="744"/>
    </location>
</feature>
<dbReference type="GO" id="GO:0032934">
    <property type="term" value="F:sterol binding"/>
    <property type="evidence" value="ECO:0007669"/>
    <property type="project" value="TreeGrafter"/>
</dbReference>
<name>A0A397VAQ4_9GLOM</name>
<keyword evidence="3" id="KW-0813">Transport</keyword>
<evidence type="ECO:0000256" key="16">
    <source>
        <dbReference type="SAM" id="SignalP"/>
    </source>
</evidence>
<evidence type="ECO:0000256" key="2">
    <source>
        <dbReference type="ARBA" id="ARBA00005585"/>
    </source>
</evidence>
<keyword evidence="19" id="KW-1185">Reference proteome</keyword>
<evidence type="ECO:0000313" key="18">
    <source>
        <dbReference type="EMBL" id="RIB17063.1"/>
    </source>
</evidence>
<dbReference type="Proteomes" id="UP000266673">
    <property type="component" value="Unassembled WGS sequence"/>
</dbReference>
<protein>
    <submittedName>
        <fullName evidence="18">Patched family-domain-containing protein</fullName>
    </submittedName>
</protein>
<organism evidence="18 19">
    <name type="scientific">Gigaspora rosea</name>
    <dbReference type="NCBI Taxonomy" id="44941"/>
    <lineage>
        <taxon>Eukaryota</taxon>
        <taxon>Fungi</taxon>
        <taxon>Fungi incertae sedis</taxon>
        <taxon>Mucoromycota</taxon>
        <taxon>Glomeromycotina</taxon>
        <taxon>Glomeromycetes</taxon>
        <taxon>Diversisporales</taxon>
        <taxon>Gigasporaceae</taxon>
        <taxon>Gigaspora</taxon>
    </lineage>
</organism>
<keyword evidence="14" id="KW-0753">Steroid metabolism</keyword>
<dbReference type="InterPro" id="IPR000731">
    <property type="entry name" value="SSD"/>
</dbReference>
<dbReference type="InterPro" id="IPR053956">
    <property type="entry name" value="NPC1_MLD"/>
</dbReference>
<comment type="similarity">
    <text evidence="2">Belongs to the patched family.</text>
</comment>
<feature type="transmembrane region" description="Helical" evidence="15">
    <location>
        <begin position="1055"/>
        <end position="1078"/>
    </location>
</feature>
<dbReference type="Pfam" id="PF16414">
    <property type="entry name" value="NPC1_N"/>
    <property type="match status" value="1"/>
</dbReference>
<evidence type="ECO:0000256" key="11">
    <source>
        <dbReference type="ARBA" id="ARBA00023157"/>
    </source>
</evidence>
<dbReference type="GO" id="GO:0015918">
    <property type="term" value="P:sterol transport"/>
    <property type="evidence" value="ECO:0007669"/>
    <property type="project" value="UniProtKB-ARBA"/>
</dbReference>
<proteinExistence type="inferred from homology"/>
<evidence type="ECO:0000256" key="5">
    <source>
        <dbReference type="ARBA" id="ARBA00022692"/>
    </source>
</evidence>
<evidence type="ECO:0000256" key="8">
    <source>
        <dbReference type="ARBA" id="ARBA00023055"/>
    </source>
</evidence>
<dbReference type="Gene3D" id="1.20.1640.10">
    <property type="entry name" value="Multidrug efflux transporter AcrB transmembrane domain"/>
    <property type="match status" value="2"/>
</dbReference>
<keyword evidence="13" id="KW-0325">Glycoprotein</keyword>
<feature type="chain" id="PRO_5017288010" evidence="16">
    <location>
        <begin position="22"/>
        <end position="1259"/>
    </location>
</feature>
<evidence type="ECO:0000256" key="6">
    <source>
        <dbReference type="ARBA" id="ARBA00022729"/>
    </source>
</evidence>
<dbReference type="InterPro" id="IPR032190">
    <property type="entry name" value="NPC1_N"/>
</dbReference>
<accession>A0A397VAQ4</accession>
<evidence type="ECO:0000256" key="13">
    <source>
        <dbReference type="ARBA" id="ARBA00023180"/>
    </source>
</evidence>
<keyword evidence="4" id="KW-0153">Cholesterol metabolism</keyword>
<comment type="caution">
    <text evidence="18">The sequence shown here is derived from an EMBL/GenBank/DDBJ whole genome shotgun (WGS) entry which is preliminary data.</text>
</comment>
<feature type="transmembrane region" description="Helical" evidence="15">
    <location>
        <begin position="641"/>
        <end position="662"/>
    </location>
</feature>
<evidence type="ECO:0000256" key="1">
    <source>
        <dbReference type="ARBA" id="ARBA00004127"/>
    </source>
</evidence>
<feature type="transmembrane region" description="Helical" evidence="15">
    <location>
        <begin position="263"/>
        <end position="285"/>
    </location>
</feature>
<evidence type="ECO:0000256" key="9">
    <source>
        <dbReference type="ARBA" id="ARBA00023098"/>
    </source>
</evidence>
<evidence type="ECO:0000313" key="19">
    <source>
        <dbReference type="Proteomes" id="UP000266673"/>
    </source>
</evidence>
<comment type="subcellular location">
    <subcellularLocation>
        <location evidence="1">Endomembrane system</location>
        <topology evidence="1">Multi-pass membrane protein</topology>
    </subcellularLocation>
</comment>
<feature type="domain" description="SSD" evidence="17">
    <location>
        <begin position="577"/>
        <end position="744"/>
    </location>
</feature>
<feature type="transmembrane region" description="Helical" evidence="15">
    <location>
        <begin position="694"/>
        <end position="713"/>
    </location>
</feature>
<evidence type="ECO:0000256" key="15">
    <source>
        <dbReference type="SAM" id="Phobius"/>
    </source>
</evidence>
<feature type="transmembrane region" description="Helical" evidence="15">
    <location>
        <begin position="1114"/>
        <end position="1136"/>
    </location>
</feature>
<keyword evidence="7 15" id="KW-1133">Transmembrane helix</keyword>
<evidence type="ECO:0000256" key="4">
    <source>
        <dbReference type="ARBA" id="ARBA00022548"/>
    </source>
</evidence>
<keyword evidence="9" id="KW-0443">Lipid metabolism</keyword>
<dbReference type="FunFam" id="1.20.1640.10:FF:000008">
    <property type="entry name" value="NPC intracellular cholesterol transporter 1"/>
    <property type="match status" value="1"/>
</dbReference>
<dbReference type="InterPro" id="IPR053958">
    <property type="entry name" value="HMGCR/SNAP/NPC1-like_SSD"/>
</dbReference>
<sequence>MKNRIFVSVILLILLIVSGLASDIHQDGYCVMRGQCGSKQAFGKQLNCPYNGPAEEPDEDLRLKLVEICGSQFENSLTCCDAAQLDDLKESTKQAETLISACPACWKNFLGFFCTFTCSPNQSTFVNATSIGNSTTYQEIVTSVDFFVGEHYGKGFFNSCKDIKFAATNGYVMDFIGGGATNYHDFLTYLGKERPMIGSPFQINFPLSDPLKAMTPFDEPAIRCNDTDINYRCSCMDCQSVCPILDSTPEEKPPCRIGSISCWSFSIYLCYIIIILSVFAICYVIDPNYYNNNIGYERVPLSSIEVRVPDTQPSSKRYWLNDLLQEYFYQQGFICARYPWYTIIFAGIFVLIASSGWACFTVETDPVRLWVAPNSDSAIQKEYFDQNFGPFYRTQQIFITNKNETQSVVTYENLKKLFIIEKQIRELKSSPHNYTLQNLCFHPNGDACIVQSVAGYWQSDIDNFNEETWEDEFSSCTAAPSFCLPDFQQPLKPDMILGGFENSNYEEAKALVLTFVLNNYLEKDKAKMAEEWEDKLRSYLYKVIEGKNNDVNVTDIRISFSTESSLELELNKSTNTDIYTIMLSYLVMFLYVSIALGNRTSYSRLFIDTKFMLGICGIFIVLASVSTSVGIFSFLGIKVTLIIAEVIPFLVLAVGVDNIFILNHEFERLTLRSGGEDSIEERIAKTLGRMGPSILLSALSETIAFGLGGIVTMPAVRNFALYAALAVWVDYLLQVTVFVAFLSLDAKRQEDDRMDCFPCIKVERASERIDREGILQKWMRKYYAQFILHQNVKIAIIAFFVGVFMIGLSLVPQVELGLDQRIALPSDSYLIDYFNDLDDYFRVGPPVYFVAKGVNVTKSEGQRALCGRFSTCEQFSLSNILEQERKRPHVSYIAEPTASWIDDFLHWLNPSLEMCCRFKKDSNPAEMCDIYDDEDDCEVCFKDREPNWNITMGGLPEGNEFIYYMNLWKNSAPDESCPLAGKAAYGDAIVPSPKNNTIVASHFRTFHTPLKSQKDYISAYHAAHRVSKLIKKKNPTVDVFPYSVFYIFFEQYEHIVGLSAEIFLFAFISIWIVTTVLLGSVWTGLIVVGHVIMIVVDVLGIMAIWGVSLNAVSLVNLVICVGIGVEFCVHVVRAFVVGGEGVERNERAYGAIVDVGSSVFSGITLTKFWGILVLAFTRSKIFEVYYFRMYVSMVISGALHGLVLLPVVLSLIGGPGIGIGEDFDYDVVDEILGGRPIRRAGNRMLIDDGGIESESDGEL</sequence>
<dbReference type="Pfam" id="PF12349">
    <property type="entry name" value="Sterol-sensing"/>
    <property type="match status" value="1"/>
</dbReference>
<feature type="transmembrane region" description="Helical" evidence="15">
    <location>
        <begin position="611"/>
        <end position="635"/>
    </location>
</feature>
<dbReference type="GO" id="GO:0012505">
    <property type="term" value="C:endomembrane system"/>
    <property type="evidence" value="ECO:0007669"/>
    <property type="project" value="UniProtKB-SubCell"/>
</dbReference>
<dbReference type="NCBIfam" id="TIGR00917">
    <property type="entry name" value="2A060601"/>
    <property type="match status" value="1"/>
</dbReference>
<feature type="transmembrane region" description="Helical" evidence="15">
    <location>
        <begin position="338"/>
        <end position="358"/>
    </location>
</feature>
<gene>
    <name evidence="18" type="ORF">C2G38_2142797</name>
</gene>
<dbReference type="PROSITE" id="PS50156">
    <property type="entry name" value="SSD"/>
    <property type="match status" value="1"/>
</dbReference>
<evidence type="ECO:0000259" key="17">
    <source>
        <dbReference type="PROSITE" id="PS50156"/>
    </source>
</evidence>
<evidence type="ECO:0000256" key="14">
    <source>
        <dbReference type="ARBA" id="ARBA00023221"/>
    </source>
</evidence>
<dbReference type="OrthoDB" id="6510177at2759"/>
<dbReference type="InterPro" id="IPR004765">
    <property type="entry name" value="NPC1-like"/>
</dbReference>
<evidence type="ECO:0000256" key="3">
    <source>
        <dbReference type="ARBA" id="ARBA00022448"/>
    </source>
</evidence>
<dbReference type="PANTHER" id="PTHR45727:SF2">
    <property type="entry name" value="NPC INTRACELLULAR CHOLESTEROL TRANSPORTER 1"/>
    <property type="match status" value="1"/>
</dbReference>
<dbReference type="EMBL" id="QKWP01000633">
    <property type="protein sequence ID" value="RIB17063.1"/>
    <property type="molecule type" value="Genomic_DNA"/>
</dbReference>
<dbReference type="GO" id="GO:0016020">
    <property type="term" value="C:membrane"/>
    <property type="evidence" value="ECO:0007669"/>
    <property type="project" value="InterPro"/>
</dbReference>
<reference evidence="18 19" key="1">
    <citation type="submission" date="2018-06" db="EMBL/GenBank/DDBJ databases">
        <title>Comparative genomics reveals the genomic features of Rhizophagus irregularis, R. cerebriforme, R. diaphanum and Gigaspora rosea, and their symbiotic lifestyle signature.</title>
        <authorList>
            <person name="Morin E."/>
            <person name="San Clemente H."/>
            <person name="Chen E.C.H."/>
            <person name="De La Providencia I."/>
            <person name="Hainaut M."/>
            <person name="Kuo A."/>
            <person name="Kohler A."/>
            <person name="Murat C."/>
            <person name="Tang N."/>
            <person name="Roy S."/>
            <person name="Loubradou J."/>
            <person name="Henrissat B."/>
            <person name="Grigoriev I.V."/>
            <person name="Corradi N."/>
            <person name="Roux C."/>
            <person name="Martin F.M."/>
        </authorList>
    </citation>
    <scope>NUCLEOTIDE SEQUENCE [LARGE SCALE GENOMIC DNA]</scope>
    <source>
        <strain evidence="18 19">DAOM 194757</strain>
    </source>
</reference>
<keyword evidence="6 16" id="KW-0732">Signal</keyword>
<keyword evidence="8" id="KW-0445">Lipid transport</keyword>
<dbReference type="GO" id="GO:0005319">
    <property type="term" value="F:lipid transporter activity"/>
    <property type="evidence" value="ECO:0007669"/>
    <property type="project" value="InterPro"/>
</dbReference>
<feature type="transmembrane region" description="Helical" evidence="15">
    <location>
        <begin position="786"/>
        <end position="811"/>
    </location>
</feature>
<feature type="transmembrane region" description="Helical" evidence="15">
    <location>
        <begin position="1189"/>
        <end position="1212"/>
    </location>
</feature>
<evidence type="ECO:0000256" key="7">
    <source>
        <dbReference type="ARBA" id="ARBA00022989"/>
    </source>
</evidence>
<dbReference type="PANTHER" id="PTHR45727">
    <property type="entry name" value="NPC INTRACELLULAR CHOLESTEROL TRANSPORTER 1"/>
    <property type="match status" value="1"/>
</dbReference>